<comment type="subcellular location">
    <subcellularLocation>
        <location evidence="1">Cell membrane</location>
        <topology evidence="1">Multi-pass membrane protein</topology>
    </subcellularLocation>
</comment>
<keyword evidence="4 6" id="KW-1133">Transmembrane helix</keyword>
<feature type="transmembrane region" description="Helical" evidence="6">
    <location>
        <begin position="320"/>
        <end position="342"/>
    </location>
</feature>
<sequence>MTASLRLASVLRVGAYRNLFTAQVLALLGTGMLTVALGLLAFDLARADAGAVLGTALTIKMIAYVAVAPIVAAAVDRLPRKAVLIGADLVRALMAVGLPMVTEVWQIYVLIFLLQSASATFTPAFQSTIPSILTDERDYTKALSLSRLAYDLEAIVSPIVAALLLAVVSYSNLFAATVVGFLASAALVAVTRIPPRPAPSSVLRFWRRTTEGVRVFVRTRSLRFLMLMNVVVAAGTALVLVNSVVYVKGVFALDDSALGLVYATYGMGSLLIALTTPRIVEALGVSRTMLAGATTVIAGLVGALVFTLSMDPRGSWWPLLGVWALLGAGTSLINTPSARLLLAASTEDDRALVYTAQFSLSHACFLIAYPLAGWLGAWTPPAAVLALLALAVVGALAGRRVLSGGANPASRSARLPARP</sequence>
<dbReference type="PANTHER" id="PTHR23513">
    <property type="entry name" value="INTEGRAL MEMBRANE EFFLUX PROTEIN-RELATED"/>
    <property type="match status" value="1"/>
</dbReference>
<feature type="transmembrane region" description="Helical" evidence="6">
    <location>
        <begin position="351"/>
        <end position="372"/>
    </location>
</feature>
<dbReference type="Pfam" id="PF07690">
    <property type="entry name" value="MFS_1"/>
    <property type="match status" value="1"/>
</dbReference>
<keyword evidence="2" id="KW-1003">Cell membrane</keyword>
<evidence type="ECO:0000259" key="7">
    <source>
        <dbReference type="PROSITE" id="PS50850"/>
    </source>
</evidence>
<evidence type="ECO:0000256" key="6">
    <source>
        <dbReference type="SAM" id="Phobius"/>
    </source>
</evidence>
<feature type="transmembrane region" description="Helical" evidence="6">
    <location>
        <begin position="378"/>
        <end position="397"/>
    </location>
</feature>
<evidence type="ECO:0000256" key="2">
    <source>
        <dbReference type="ARBA" id="ARBA00022475"/>
    </source>
</evidence>
<dbReference type="EMBL" id="FLQR01000008">
    <property type="protein sequence ID" value="SBS73232.1"/>
    <property type="molecule type" value="Genomic_DNA"/>
</dbReference>
<dbReference type="SUPFAM" id="SSF103473">
    <property type="entry name" value="MFS general substrate transporter"/>
    <property type="match status" value="1"/>
</dbReference>
<gene>
    <name evidence="8" type="ORF">MIPYR_40055</name>
</gene>
<dbReference type="PROSITE" id="PS50850">
    <property type="entry name" value="MFS"/>
    <property type="match status" value="1"/>
</dbReference>
<evidence type="ECO:0000313" key="8">
    <source>
        <dbReference type="EMBL" id="SBS73232.1"/>
    </source>
</evidence>
<evidence type="ECO:0000256" key="1">
    <source>
        <dbReference type="ARBA" id="ARBA00004651"/>
    </source>
</evidence>
<feature type="transmembrane region" description="Helical" evidence="6">
    <location>
        <begin position="54"/>
        <end position="75"/>
    </location>
</feature>
<feature type="transmembrane region" description="Helical" evidence="6">
    <location>
        <begin position="257"/>
        <end position="276"/>
    </location>
</feature>
<dbReference type="GO" id="GO:0005886">
    <property type="term" value="C:plasma membrane"/>
    <property type="evidence" value="ECO:0007669"/>
    <property type="project" value="UniProtKB-SubCell"/>
</dbReference>
<keyword evidence="3 6" id="KW-0812">Transmembrane</keyword>
<dbReference type="CDD" id="cd06173">
    <property type="entry name" value="MFS_MefA_like"/>
    <property type="match status" value="1"/>
</dbReference>
<dbReference type="AlphaFoldDB" id="A0A1Y5P3J2"/>
<organism evidence="8">
    <name type="scientific">uncultured Microbacterium sp</name>
    <dbReference type="NCBI Taxonomy" id="191216"/>
    <lineage>
        <taxon>Bacteria</taxon>
        <taxon>Bacillati</taxon>
        <taxon>Actinomycetota</taxon>
        <taxon>Actinomycetes</taxon>
        <taxon>Micrococcales</taxon>
        <taxon>Microbacteriaceae</taxon>
        <taxon>Microbacterium</taxon>
        <taxon>environmental samples</taxon>
    </lineage>
</organism>
<accession>A0A1Y5P3J2</accession>
<reference evidence="8" key="1">
    <citation type="submission" date="2016-03" db="EMBL/GenBank/DDBJ databases">
        <authorList>
            <person name="Ploux O."/>
        </authorList>
    </citation>
    <scope>NUCLEOTIDE SEQUENCE</scope>
    <source>
        <strain evidence="8">UC1</strain>
    </source>
</reference>
<feature type="transmembrane region" description="Helical" evidence="6">
    <location>
        <begin position="20"/>
        <end position="42"/>
    </location>
</feature>
<dbReference type="Gene3D" id="1.20.1250.20">
    <property type="entry name" value="MFS general substrate transporter like domains"/>
    <property type="match status" value="1"/>
</dbReference>
<feature type="transmembrane region" description="Helical" evidence="6">
    <location>
        <begin position="224"/>
        <end position="245"/>
    </location>
</feature>
<dbReference type="InterPro" id="IPR020846">
    <property type="entry name" value="MFS_dom"/>
</dbReference>
<dbReference type="PANTHER" id="PTHR23513:SF6">
    <property type="entry name" value="MAJOR FACILITATOR SUPERFAMILY ASSOCIATED DOMAIN-CONTAINING PROTEIN"/>
    <property type="match status" value="1"/>
</dbReference>
<feature type="domain" description="Major facilitator superfamily (MFS) profile" evidence="7">
    <location>
        <begin position="15"/>
        <end position="406"/>
    </location>
</feature>
<evidence type="ECO:0000256" key="5">
    <source>
        <dbReference type="ARBA" id="ARBA00023136"/>
    </source>
</evidence>
<dbReference type="InterPro" id="IPR036259">
    <property type="entry name" value="MFS_trans_sf"/>
</dbReference>
<feature type="transmembrane region" description="Helical" evidence="6">
    <location>
        <begin position="288"/>
        <end position="308"/>
    </location>
</feature>
<evidence type="ECO:0000256" key="3">
    <source>
        <dbReference type="ARBA" id="ARBA00022692"/>
    </source>
</evidence>
<name>A0A1Y5P3J2_9MICO</name>
<protein>
    <submittedName>
        <fullName evidence="8">Putative NreB protein</fullName>
    </submittedName>
</protein>
<dbReference type="GO" id="GO:0022857">
    <property type="term" value="F:transmembrane transporter activity"/>
    <property type="evidence" value="ECO:0007669"/>
    <property type="project" value="InterPro"/>
</dbReference>
<dbReference type="RefSeq" id="WP_295576423.1">
    <property type="nucleotide sequence ID" value="NZ_FLQR01000008.1"/>
</dbReference>
<dbReference type="InterPro" id="IPR011701">
    <property type="entry name" value="MFS"/>
</dbReference>
<proteinExistence type="predicted"/>
<keyword evidence="5 6" id="KW-0472">Membrane</keyword>
<evidence type="ECO:0000256" key="4">
    <source>
        <dbReference type="ARBA" id="ARBA00022989"/>
    </source>
</evidence>